<dbReference type="Proteomes" id="UP000634136">
    <property type="component" value="Unassembled WGS sequence"/>
</dbReference>
<evidence type="ECO:0000256" key="1">
    <source>
        <dbReference type="SAM" id="Phobius"/>
    </source>
</evidence>
<dbReference type="AlphaFoldDB" id="A0A835CG24"/>
<proteinExistence type="predicted"/>
<sequence>MAGNGISASRFWWVPLVGAFHFALVIRRFATVQYKGQPAKPRILIISLRAIIGAF</sequence>
<gene>
    <name evidence="2" type="ORF">G2W53_008708</name>
</gene>
<name>A0A835CG24_9FABA</name>
<keyword evidence="1" id="KW-0472">Membrane</keyword>
<organism evidence="2 3">
    <name type="scientific">Senna tora</name>
    <dbReference type="NCBI Taxonomy" id="362788"/>
    <lineage>
        <taxon>Eukaryota</taxon>
        <taxon>Viridiplantae</taxon>
        <taxon>Streptophyta</taxon>
        <taxon>Embryophyta</taxon>
        <taxon>Tracheophyta</taxon>
        <taxon>Spermatophyta</taxon>
        <taxon>Magnoliopsida</taxon>
        <taxon>eudicotyledons</taxon>
        <taxon>Gunneridae</taxon>
        <taxon>Pentapetalae</taxon>
        <taxon>rosids</taxon>
        <taxon>fabids</taxon>
        <taxon>Fabales</taxon>
        <taxon>Fabaceae</taxon>
        <taxon>Caesalpinioideae</taxon>
        <taxon>Cassia clade</taxon>
        <taxon>Senna</taxon>
    </lineage>
</organism>
<dbReference type="EMBL" id="JAAIUW010000003">
    <property type="protein sequence ID" value="KAF7840226.1"/>
    <property type="molecule type" value="Genomic_DNA"/>
</dbReference>
<feature type="transmembrane region" description="Helical" evidence="1">
    <location>
        <begin position="12"/>
        <end position="30"/>
    </location>
</feature>
<keyword evidence="1" id="KW-0812">Transmembrane</keyword>
<evidence type="ECO:0000313" key="2">
    <source>
        <dbReference type="EMBL" id="KAF7840226.1"/>
    </source>
</evidence>
<accession>A0A835CG24</accession>
<comment type="caution">
    <text evidence="2">The sequence shown here is derived from an EMBL/GenBank/DDBJ whole genome shotgun (WGS) entry which is preliminary data.</text>
</comment>
<keyword evidence="3" id="KW-1185">Reference proteome</keyword>
<evidence type="ECO:0000313" key="3">
    <source>
        <dbReference type="Proteomes" id="UP000634136"/>
    </source>
</evidence>
<protein>
    <submittedName>
        <fullName evidence="2">Uncharacterized protein</fullName>
    </submittedName>
</protein>
<reference evidence="2" key="1">
    <citation type="submission" date="2020-09" db="EMBL/GenBank/DDBJ databases">
        <title>Genome-Enabled Discovery of Anthraquinone Biosynthesis in Senna tora.</title>
        <authorList>
            <person name="Kang S.-H."/>
            <person name="Pandey R.P."/>
            <person name="Lee C.-M."/>
            <person name="Sim J.-S."/>
            <person name="Jeong J.-T."/>
            <person name="Choi B.-S."/>
            <person name="Jung M."/>
            <person name="Ginzburg D."/>
            <person name="Zhao K."/>
            <person name="Won S.Y."/>
            <person name="Oh T.-J."/>
            <person name="Yu Y."/>
            <person name="Kim N.-H."/>
            <person name="Lee O.R."/>
            <person name="Lee T.-H."/>
            <person name="Bashyal P."/>
            <person name="Kim T.-S."/>
            <person name="Lee W.-H."/>
            <person name="Kawkins C."/>
            <person name="Kim C.-K."/>
            <person name="Kim J.S."/>
            <person name="Ahn B.O."/>
            <person name="Rhee S.Y."/>
            <person name="Sohng J.K."/>
        </authorList>
    </citation>
    <scope>NUCLEOTIDE SEQUENCE</scope>
    <source>
        <tissue evidence="2">Leaf</tissue>
    </source>
</reference>
<keyword evidence="1" id="KW-1133">Transmembrane helix</keyword>